<feature type="compositionally biased region" description="Polar residues" evidence="1">
    <location>
        <begin position="666"/>
        <end position="678"/>
    </location>
</feature>
<sequence>MDDSEDVLFQDFLYKLKSSKGGRFSRLIQEPWKHKYFVLCRHQDKLLLRYYNRKPKHAGRAHPKREITLWPSFKVEKVNNTHNRAFALELTAPERQVCLSADEQATVDLLVFLLQTQVRLRDNIREDLTEVKTEPSESFKRIGAKGANCILHASPWGLTLALQRSRTVLAQWPLKSVRYYESSGQGQFTIEAGKVAPMGEGVFTFHTLPGLDNRLYDTVDHYVVNTLDRPNQRGTSEEIEDYIREFDCLHSLTELIPTRITNTEMARLLRENWNYILPFTDPADSGSEREISPSAVAGSGASLSSQSAGAPSAGSQPIVFNRMPSASSLLRSDNSSRPLPSPHTPPSRSPRDNPAGGDGRVSGRPPPPPPRVGTSKSAKSSPRTPRSARQDSVDGVLSPLMPDVQPRRHSNPANVIHRVNHAAQYPLVRQQLSLDSGASSVPQNVSYMQREGPSSPRPASNRSSGGTSCPLTPQSPGNSGFAEAAGGEGQGHNDTPIEDWLVSASCEDLSDHMRAVVFHQRNSRRNANSATSDTVSAHTTTATSKKTHNNNDPSFIPPPFTHIQQFRSSVDWEKDKARDRSQSFDANAKTQKSHHIYGSVPSSSPNASPSIKLIRKLVSARTATKDNNLRKSLSNPNFLNLGSKEQLYQHRTHPGRSSHYGEESPKLTSQTKQKSRSLASLLPGPLRRYVSKESLLRPPSSTPSPDAHHSRQQSDDSPRTTFTNNSNFRRQYSARSLKEMSIKGIHFTEQSRSFRKPKSATRNAGAAAGSAVNASPTPRENSAVGSTEVSGQAETDATQPPVTPDTDQRVSTHSPRTSSASIVSNRSSSRDMGDVKDDKDSSPRPGLPNGVRTLPTGPGLQIRLASRSTSQSSC</sequence>
<feature type="compositionally biased region" description="Low complexity" evidence="1">
    <location>
        <begin position="763"/>
        <end position="775"/>
    </location>
</feature>
<dbReference type="Proteomes" id="UP001519460">
    <property type="component" value="Unassembled WGS sequence"/>
</dbReference>
<feature type="compositionally biased region" description="Low complexity" evidence="1">
    <location>
        <begin position="599"/>
        <end position="609"/>
    </location>
</feature>
<feature type="domain" description="IRS-type PTB" evidence="2">
    <location>
        <begin position="138"/>
        <end position="223"/>
    </location>
</feature>
<keyword evidence="4" id="KW-1185">Reference proteome</keyword>
<dbReference type="PANTHER" id="PTHR21258">
    <property type="entry name" value="DOCKING PROTEIN RELATED"/>
    <property type="match status" value="1"/>
</dbReference>
<dbReference type="InterPro" id="IPR002404">
    <property type="entry name" value="IRS_PTB"/>
</dbReference>
<feature type="compositionally biased region" description="Pro residues" evidence="1">
    <location>
        <begin position="339"/>
        <end position="348"/>
    </location>
</feature>
<gene>
    <name evidence="3" type="ORF">BaRGS_00033306</name>
</gene>
<dbReference type="SMART" id="SM01244">
    <property type="entry name" value="IRS"/>
    <property type="match status" value="1"/>
</dbReference>
<evidence type="ECO:0000259" key="2">
    <source>
        <dbReference type="Pfam" id="PF02174"/>
    </source>
</evidence>
<feature type="compositionally biased region" description="Polar residues" evidence="1">
    <location>
        <begin position="719"/>
        <end position="730"/>
    </location>
</feature>
<feature type="region of interest" description="Disordered" evidence="1">
    <location>
        <begin position="446"/>
        <end position="496"/>
    </location>
</feature>
<comment type="caution">
    <text evidence="3">The sequence shown here is derived from an EMBL/GenBank/DDBJ whole genome shotgun (WGS) entry which is preliminary data.</text>
</comment>
<feature type="region of interest" description="Disordered" evidence="1">
    <location>
        <begin position="748"/>
        <end position="874"/>
    </location>
</feature>
<accession>A0ABD0JL25</accession>
<dbReference type="CDD" id="cd00821">
    <property type="entry name" value="PH"/>
    <property type="match status" value="1"/>
</dbReference>
<feature type="compositionally biased region" description="Polar residues" evidence="1">
    <location>
        <begin position="776"/>
        <end position="800"/>
    </location>
</feature>
<feature type="compositionally biased region" description="Polar residues" evidence="1">
    <location>
        <begin position="467"/>
        <end position="478"/>
    </location>
</feature>
<feature type="region of interest" description="Disordered" evidence="1">
    <location>
        <begin position="650"/>
        <end position="730"/>
    </location>
</feature>
<feature type="region of interest" description="Disordered" evidence="1">
    <location>
        <begin position="520"/>
        <end position="609"/>
    </location>
</feature>
<dbReference type="PANTHER" id="PTHR21258:SF56">
    <property type="entry name" value="IRS-TYPE PTB DOMAIN-CONTAINING PROTEIN"/>
    <property type="match status" value="1"/>
</dbReference>
<evidence type="ECO:0000313" key="3">
    <source>
        <dbReference type="EMBL" id="KAK7475425.1"/>
    </source>
</evidence>
<feature type="compositionally biased region" description="Basic and acidic residues" evidence="1">
    <location>
        <begin position="828"/>
        <end position="842"/>
    </location>
</feature>
<feature type="compositionally biased region" description="Low complexity" evidence="1">
    <location>
        <begin position="816"/>
        <end position="827"/>
    </location>
</feature>
<dbReference type="Gene3D" id="2.30.29.30">
    <property type="entry name" value="Pleckstrin-homology domain (PH domain)/Phosphotyrosine-binding domain (PTB)"/>
    <property type="match status" value="2"/>
</dbReference>
<dbReference type="Pfam" id="PF02174">
    <property type="entry name" value="IRS"/>
    <property type="match status" value="1"/>
</dbReference>
<feature type="compositionally biased region" description="Basic and acidic residues" evidence="1">
    <location>
        <begin position="706"/>
        <end position="718"/>
    </location>
</feature>
<evidence type="ECO:0000313" key="4">
    <source>
        <dbReference type="Proteomes" id="UP001519460"/>
    </source>
</evidence>
<feature type="compositionally biased region" description="Low complexity" evidence="1">
    <location>
        <begin position="529"/>
        <end position="544"/>
    </location>
</feature>
<dbReference type="InterPro" id="IPR011993">
    <property type="entry name" value="PH-like_dom_sf"/>
</dbReference>
<proteinExistence type="predicted"/>
<dbReference type="InterPro" id="IPR050996">
    <property type="entry name" value="Docking_Protein_DOK"/>
</dbReference>
<name>A0ABD0JL25_9CAEN</name>
<dbReference type="EMBL" id="JACVVK020000406">
    <property type="protein sequence ID" value="KAK7475425.1"/>
    <property type="molecule type" value="Genomic_DNA"/>
</dbReference>
<feature type="compositionally biased region" description="Low complexity" evidence="1">
    <location>
        <begin position="292"/>
        <end position="317"/>
    </location>
</feature>
<feature type="compositionally biased region" description="Low complexity" evidence="1">
    <location>
        <begin position="324"/>
        <end position="338"/>
    </location>
</feature>
<feature type="compositionally biased region" description="Low complexity" evidence="1">
    <location>
        <begin position="696"/>
        <end position="705"/>
    </location>
</feature>
<dbReference type="AlphaFoldDB" id="A0ABD0JL25"/>
<protein>
    <recommendedName>
        <fullName evidence="2">IRS-type PTB domain-containing protein</fullName>
    </recommendedName>
</protein>
<feature type="region of interest" description="Disordered" evidence="1">
    <location>
        <begin position="283"/>
        <end position="410"/>
    </location>
</feature>
<feature type="compositionally biased region" description="Basic and acidic residues" evidence="1">
    <location>
        <begin position="570"/>
        <end position="582"/>
    </location>
</feature>
<organism evidence="3 4">
    <name type="scientific">Batillaria attramentaria</name>
    <dbReference type="NCBI Taxonomy" id="370345"/>
    <lineage>
        <taxon>Eukaryota</taxon>
        <taxon>Metazoa</taxon>
        <taxon>Spiralia</taxon>
        <taxon>Lophotrochozoa</taxon>
        <taxon>Mollusca</taxon>
        <taxon>Gastropoda</taxon>
        <taxon>Caenogastropoda</taxon>
        <taxon>Sorbeoconcha</taxon>
        <taxon>Cerithioidea</taxon>
        <taxon>Batillariidae</taxon>
        <taxon>Batillaria</taxon>
    </lineage>
</organism>
<feature type="compositionally biased region" description="Low complexity" evidence="1">
    <location>
        <begin position="452"/>
        <end position="466"/>
    </location>
</feature>
<reference evidence="3 4" key="1">
    <citation type="journal article" date="2023" name="Sci. Data">
        <title>Genome assembly of the Korean intertidal mud-creeper Batillaria attramentaria.</title>
        <authorList>
            <person name="Patra A.K."/>
            <person name="Ho P.T."/>
            <person name="Jun S."/>
            <person name="Lee S.J."/>
            <person name="Kim Y."/>
            <person name="Won Y.J."/>
        </authorList>
    </citation>
    <scope>NUCLEOTIDE SEQUENCE [LARGE SCALE GENOMIC DNA]</scope>
    <source>
        <strain evidence="3">Wonlab-2016</strain>
    </source>
</reference>
<evidence type="ECO:0000256" key="1">
    <source>
        <dbReference type="SAM" id="MobiDB-lite"/>
    </source>
</evidence>
<dbReference type="SUPFAM" id="SSF50729">
    <property type="entry name" value="PH domain-like"/>
    <property type="match status" value="2"/>
</dbReference>
<feature type="compositionally biased region" description="Polar residues" evidence="1">
    <location>
        <begin position="374"/>
        <end position="384"/>
    </location>
</feature>